<dbReference type="InterPro" id="IPR027417">
    <property type="entry name" value="P-loop_NTPase"/>
</dbReference>
<keyword evidence="2" id="KW-0808">Transferase</keyword>
<dbReference type="STRING" id="1246637.MTBBW1_870005"/>
<evidence type="ECO:0000259" key="1">
    <source>
        <dbReference type="SMART" id="SM00763"/>
    </source>
</evidence>
<dbReference type="SMART" id="SM00763">
    <property type="entry name" value="AAA_PrkA"/>
    <property type="match status" value="1"/>
</dbReference>
<dbReference type="GO" id="GO:0004672">
    <property type="term" value="F:protein kinase activity"/>
    <property type="evidence" value="ECO:0007669"/>
    <property type="project" value="TreeGrafter"/>
</dbReference>
<dbReference type="InterPro" id="IPR010650">
    <property type="entry name" value="PrkA_C"/>
</dbReference>
<dbReference type="AlphaFoldDB" id="A0A1W1HKS8"/>
<sequence length="813" mass="95232">MYENPALPKKRESIFISSHYGGFTVKIFQMLILGRSKQNMDTKSLGIIDEKTRAEKAVELLNGEIGDYERLKPITFNNYLDLVESRPADMLRNVFQVFHDMMQANVDVSQDSILDDIDEFNLIDYDCTRLFVEGSESPYFADRLFANRLMKHMESLRHGTQQNRIYIFHGPHGCGKSTFLNNLLKKFEEYANTEAGMRYEVVWRLDIEQLGGHGRAETVTAIERLVELIEKKPGGKVDDEVSEQCIATGFNTAHIEIPCISHDNPILIIPKSHRRRVLDKLIKNDEFKWRLFTEKQYDWVFNAECCTICESIYQSLLERLGEPAKVFDMLHARPYYFNRRLGSGISVFNPGDRPVQQNVITNQMVQNRINNLFRDSNLIHYIYSRFAKTNNGIYALMDIKSHNVERMVELHNIISEAVHKVEDIEESVNSLFLALMNPEDKKNIKDFPSFSDRIQYINIPYVLDVNTEVMIYHNIFGRHIDDNFLPMVMENFARIIISSRLKSKSESLLEWIKNAAKYRRYCDENLMLLKMEIYSGNLPEWVDNDDRKALTSKMWRKILAESETEGNHGFSGRDSIRIFDQFYSRFAREDRLINMPALCSFFRNIVTEMPKMIPDGFLESLLRMYDFNVLQQVKESLYYYNEDQISKDIKNYISAVNFEIDSSARCIFTNEVIHVTNEFLESIENRLFADSITMAKRQEMRNDVLKEYTTNSLTREIMIEEKDISQTKLFESLHERYVYNLKKRVLEPFLGNENFGRAIKDFDTTDFKTYDKRIKSDVEFLINNMVTKFGYTQQGAKEVCIYVIDSNLAGKFK</sequence>
<reference evidence="2 3" key="1">
    <citation type="submission" date="2017-03" db="EMBL/GenBank/DDBJ databases">
        <authorList>
            <person name="Afonso C.L."/>
            <person name="Miller P.J."/>
            <person name="Scott M.A."/>
            <person name="Spackman E."/>
            <person name="Goraichik I."/>
            <person name="Dimitrov K.M."/>
            <person name="Suarez D.L."/>
            <person name="Swayne D.E."/>
        </authorList>
    </citation>
    <scope>NUCLEOTIDE SEQUENCE [LARGE SCALE GENOMIC DNA]</scope>
    <source>
        <strain evidence="2">PRJEB14757</strain>
    </source>
</reference>
<dbReference type="EMBL" id="FWEV01000333">
    <property type="protein sequence ID" value="SLM33084.1"/>
    <property type="molecule type" value="Genomic_DNA"/>
</dbReference>
<dbReference type="Pfam" id="PF08298">
    <property type="entry name" value="AAA_PrkA"/>
    <property type="match status" value="1"/>
</dbReference>
<proteinExistence type="predicted"/>
<dbReference type="InterPro" id="IPR013153">
    <property type="entry name" value="Prk_AAA"/>
</dbReference>
<evidence type="ECO:0000313" key="3">
    <source>
        <dbReference type="Proteomes" id="UP000191931"/>
    </source>
</evidence>
<organism evidence="2 3">
    <name type="scientific">Desulfamplus magnetovallimortis</name>
    <dbReference type="NCBI Taxonomy" id="1246637"/>
    <lineage>
        <taxon>Bacteria</taxon>
        <taxon>Pseudomonadati</taxon>
        <taxon>Thermodesulfobacteriota</taxon>
        <taxon>Desulfobacteria</taxon>
        <taxon>Desulfobacterales</taxon>
        <taxon>Desulfobacteraceae</taxon>
        <taxon>Desulfamplus</taxon>
    </lineage>
</organism>
<accession>A0A1W1HKS8</accession>
<dbReference type="Proteomes" id="UP000191931">
    <property type="component" value="Unassembled WGS sequence"/>
</dbReference>
<dbReference type="Pfam" id="PF06798">
    <property type="entry name" value="PrkA"/>
    <property type="match status" value="1"/>
</dbReference>
<evidence type="ECO:0000313" key="2">
    <source>
        <dbReference type="EMBL" id="SLM33084.1"/>
    </source>
</evidence>
<keyword evidence="2" id="KW-0418">Kinase</keyword>
<dbReference type="SUPFAM" id="SSF52540">
    <property type="entry name" value="P-loop containing nucleoside triphosphate hydrolases"/>
    <property type="match status" value="1"/>
</dbReference>
<dbReference type="PANTHER" id="PTHR30267:SF2">
    <property type="entry name" value="PROTEIN PRKA"/>
    <property type="match status" value="1"/>
</dbReference>
<protein>
    <submittedName>
        <fullName evidence="2">Sensory box histidine kinase/response regulator protein</fullName>
    </submittedName>
</protein>
<dbReference type="PANTHER" id="PTHR30267">
    <property type="entry name" value="PROTEIN KINASE PRKA"/>
    <property type="match status" value="1"/>
</dbReference>
<name>A0A1W1HKS8_9BACT</name>
<feature type="domain" description="PrkA AAA" evidence="1">
    <location>
        <begin position="74"/>
        <end position="508"/>
    </location>
</feature>
<gene>
    <name evidence="2" type="ORF">MTBBW1_870005</name>
</gene>
<keyword evidence="3" id="KW-1185">Reference proteome</keyword>